<dbReference type="EMBL" id="FMMM01000026">
    <property type="protein sequence ID" value="SCQ19608.1"/>
    <property type="molecule type" value="Genomic_DNA"/>
</dbReference>
<protein>
    <recommendedName>
        <fullName evidence="3">Bacteriocin</fullName>
    </recommendedName>
</protein>
<gene>
    <name evidence="1" type="ORF">TFUB20_00763</name>
</gene>
<dbReference type="RefSeq" id="WP_155642412.1">
    <property type="nucleotide sequence ID" value="NZ_CALHNL010000087.1"/>
</dbReference>
<dbReference type="Proteomes" id="UP000182057">
    <property type="component" value="Unassembled WGS sequence"/>
</dbReference>
<evidence type="ECO:0000313" key="2">
    <source>
        <dbReference type="Proteomes" id="UP000182057"/>
    </source>
</evidence>
<reference evidence="1 2" key="1">
    <citation type="submission" date="2016-09" db="EMBL/GenBank/DDBJ databases">
        <authorList>
            <person name="Capua I."/>
            <person name="De Benedictis P."/>
            <person name="Joannis T."/>
            <person name="Lombin L.H."/>
            <person name="Cattoli G."/>
        </authorList>
    </citation>
    <scope>NUCLEOTIDE SEQUENCE [LARGE SCALE GENOMIC DNA]</scope>
    <source>
        <strain evidence="1 2">UB20</strain>
    </source>
</reference>
<sequence length="51" mass="5470">MKELSLEELVEINGGETGSRNGARIAGRLVGIALMGPLGGIYYCGKDMGWW</sequence>
<organism evidence="1 2">
    <name type="scientific">Tannerella forsythia</name>
    <name type="common">Bacteroides forsythus</name>
    <dbReference type="NCBI Taxonomy" id="28112"/>
    <lineage>
        <taxon>Bacteria</taxon>
        <taxon>Pseudomonadati</taxon>
        <taxon>Bacteroidota</taxon>
        <taxon>Bacteroidia</taxon>
        <taxon>Bacteroidales</taxon>
        <taxon>Tannerellaceae</taxon>
        <taxon>Tannerella</taxon>
    </lineage>
</organism>
<name>A0A1D3UIH8_TANFO</name>
<evidence type="ECO:0008006" key="3">
    <source>
        <dbReference type="Google" id="ProtNLM"/>
    </source>
</evidence>
<evidence type="ECO:0000313" key="1">
    <source>
        <dbReference type="EMBL" id="SCQ19608.1"/>
    </source>
</evidence>
<dbReference type="AlphaFoldDB" id="A0A1D3UIH8"/>
<accession>A0A1D3UIH8</accession>
<proteinExistence type="predicted"/>
<dbReference type="GeneID" id="43389712"/>